<proteinExistence type="predicted"/>
<name>A0ACB7SDH0_HYAAI</name>
<dbReference type="Proteomes" id="UP000821845">
    <property type="component" value="Chromosome 4"/>
</dbReference>
<protein>
    <submittedName>
        <fullName evidence="1">Uncharacterized protein</fullName>
    </submittedName>
</protein>
<comment type="caution">
    <text evidence="1">The sequence shown here is derived from an EMBL/GenBank/DDBJ whole genome shotgun (WGS) entry which is preliminary data.</text>
</comment>
<sequence length="194" mass="21414">MSTAINKHPTLVDSVLEGGDDVAERSMDDEAASLRIHGTGSDSDDGQAWNNVSLDTPDGYYNEAGSSCAMCRICHEGDQDEPLVSPCSSSGTMGFVHVSCLEHWFNEHNVNFCELCGQRFQMAAQPSIAIRFLHWISYNVRSRVTSVVWSRLTTGIVNVFALILQVVMSESSQGDGRFMTSHRPCAHELYLPRP</sequence>
<evidence type="ECO:0000313" key="1">
    <source>
        <dbReference type="EMBL" id="KAH6931949.1"/>
    </source>
</evidence>
<organism evidence="1 2">
    <name type="scientific">Hyalomma asiaticum</name>
    <name type="common">Tick</name>
    <dbReference type="NCBI Taxonomy" id="266040"/>
    <lineage>
        <taxon>Eukaryota</taxon>
        <taxon>Metazoa</taxon>
        <taxon>Ecdysozoa</taxon>
        <taxon>Arthropoda</taxon>
        <taxon>Chelicerata</taxon>
        <taxon>Arachnida</taxon>
        <taxon>Acari</taxon>
        <taxon>Parasitiformes</taxon>
        <taxon>Ixodida</taxon>
        <taxon>Ixodoidea</taxon>
        <taxon>Ixodidae</taxon>
        <taxon>Hyalomminae</taxon>
        <taxon>Hyalomma</taxon>
    </lineage>
</organism>
<evidence type="ECO:0000313" key="2">
    <source>
        <dbReference type="Proteomes" id="UP000821845"/>
    </source>
</evidence>
<dbReference type="EMBL" id="CM023484">
    <property type="protein sequence ID" value="KAH6931949.1"/>
    <property type="molecule type" value="Genomic_DNA"/>
</dbReference>
<reference evidence="1" key="1">
    <citation type="submission" date="2020-05" db="EMBL/GenBank/DDBJ databases">
        <title>Large-scale comparative analyses of tick genomes elucidate their genetic diversity and vector capacities.</title>
        <authorList>
            <person name="Jia N."/>
            <person name="Wang J."/>
            <person name="Shi W."/>
            <person name="Du L."/>
            <person name="Sun Y."/>
            <person name="Zhan W."/>
            <person name="Jiang J."/>
            <person name="Wang Q."/>
            <person name="Zhang B."/>
            <person name="Ji P."/>
            <person name="Sakyi L.B."/>
            <person name="Cui X."/>
            <person name="Yuan T."/>
            <person name="Jiang B."/>
            <person name="Yang W."/>
            <person name="Lam T.T.-Y."/>
            <person name="Chang Q."/>
            <person name="Ding S."/>
            <person name="Wang X."/>
            <person name="Zhu J."/>
            <person name="Ruan X."/>
            <person name="Zhao L."/>
            <person name="Wei J."/>
            <person name="Que T."/>
            <person name="Du C."/>
            <person name="Cheng J."/>
            <person name="Dai P."/>
            <person name="Han X."/>
            <person name="Huang E."/>
            <person name="Gao Y."/>
            <person name="Liu J."/>
            <person name="Shao H."/>
            <person name="Ye R."/>
            <person name="Li L."/>
            <person name="Wei W."/>
            <person name="Wang X."/>
            <person name="Wang C."/>
            <person name="Yang T."/>
            <person name="Huo Q."/>
            <person name="Li W."/>
            <person name="Guo W."/>
            <person name="Chen H."/>
            <person name="Zhou L."/>
            <person name="Ni X."/>
            <person name="Tian J."/>
            <person name="Zhou Y."/>
            <person name="Sheng Y."/>
            <person name="Liu T."/>
            <person name="Pan Y."/>
            <person name="Xia L."/>
            <person name="Li J."/>
            <person name="Zhao F."/>
            <person name="Cao W."/>
        </authorList>
    </citation>
    <scope>NUCLEOTIDE SEQUENCE</scope>
    <source>
        <strain evidence="1">Hyas-2018</strain>
    </source>
</reference>
<gene>
    <name evidence="1" type="ORF">HPB50_001795</name>
</gene>
<accession>A0ACB7SDH0</accession>
<keyword evidence="2" id="KW-1185">Reference proteome</keyword>